<dbReference type="Proteomes" id="UP000285596">
    <property type="component" value="Unassembled WGS sequence"/>
</dbReference>
<evidence type="ECO:0000313" key="1">
    <source>
        <dbReference type="EMBL" id="ROV68762.1"/>
    </source>
</evidence>
<keyword evidence="1" id="KW-0413">Isomerase</keyword>
<dbReference type="GO" id="GO:0016853">
    <property type="term" value="F:isomerase activity"/>
    <property type="evidence" value="ECO:0007669"/>
    <property type="project" value="UniProtKB-KW"/>
</dbReference>
<dbReference type="Gene3D" id="3.40.30.10">
    <property type="entry name" value="Glutaredoxin"/>
    <property type="match status" value="1"/>
</dbReference>
<evidence type="ECO:0000313" key="2">
    <source>
        <dbReference type="Proteomes" id="UP000285596"/>
    </source>
</evidence>
<name>A0A423V2B6_STRGL</name>
<gene>
    <name evidence="1" type="ORF">D3105_09625</name>
</gene>
<proteinExistence type="predicted"/>
<sequence>MWSDLSCPWATLALDTLHAEAQRLDAEVVVDHRVFPLELFNKMATPKHIVESEIVAIAGQLPDLGWRLWNAPAHTYPVTMLPAMEAVQAAKDPVVGGLAASDQLDTALRRAFLVDSRCVSLPSVILDVAGQCPLVDSDRLADAIAQGKGRAEVYRDWAEARRISVQGSATLFGADAEPLHNPGVEYRWSKDVTPLDGGFPVLEGYSRDWVAALVDAKA</sequence>
<dbReference type="EMBL" id="QWFA01000038">
    <property type="protein sequence ID" value="ROV68762.1"/>
    <property type="molecule type" value="Genomic_DNA"/>
</dbReference>
<reference evidence="1 2" key="1">
    <citation type="submission" date="2018-08" db="EMBL/GenBank/DDBJ databases">
        <title>Streptomyces globisporus 1912-4Crt, whole genome shotgun sequence.</title>
        <authorList>
            <person name="Matselyukh B."/>
        </authorList>
    </citation>
    <scope>NUCLEOTIDE SEQUENCE [LARGE SCALE GENOMIC DNA]</scope>
    <source>
        <strain evidence="1 2">1912-4Crt</strain>
    </source>
</reference>
<dbReference type="AlphaFoldDB" id="A0A423V2B6"/>
<comment type="caution">
    <text evidence="1">The sequence shown here is derived from an EMBL/GenBank/DDBJ whole genome shotgun (WGS) entry which is preliminary data.</text>
</comment>
<accession>A0A423V2B6</accession>
<protein>
    <submittedName>
        <fullName evidence="1">Dithiol-disulfide isomerase</fullName>
    </submittedName>
</protein>
<organism evidence="1 2">
    <name type="scientific">Streptomyces globisporus</name>
    <dbReference type="NCBI Taxonomy" id="1908"/>
    <lineage>
        <taxon>Bacteria</taxon>
        <taxon>Bacillati</taxon>
        <taxon>Actinomycetota</taxon>
        <taxon>Actinomycetes</taxon>
        <taxon>Kitasatosporales</taxon>
        <taxon>Streptomycetaceae</taxon>
        <taxon>Streptomyces</taxon>
    </lineage>
</organism>
<dbReference type="InterPro" id="IPR036249">
    <property type="entry name" value="Thioredoxin-like_sf"/>
</dbReference>
<dbReference type="SUPFAM" id="SSF52833">
    <property type="entry name" value="Thioredoxin-like"/>
    <property type="match status" value="1"/>
</dbReference>